<dbReference type="PANTHER" id="PTHR43418:SF4">
    <property type="entry name" value="MULTIFUNCTIONAL TRYPTOPHAN BIOSYNTHESIS PROTEIN"/>
    <property type="match status" value="1"/>
</dbReference>
<dbReference type="PRINTS" id="PR00097">
    <property type="entry name" value="ANTSNTHASEII"/>
</dbReference>
<dbReference type="InterPro" id="IPR017926">
    <property type="entry name" value="GATASE"/>
</dbReference>
<dbReference type="PANTHER" id="PTHR43418">
    <property type="entry name" value="MULTIFUNCTIONAL TRYPTOPHAN BIOSYNTHESIS PROTEIN-RELATED"/>
    <property type="match status" value="1"/>
</dbReference>
<dbReference type="PROSITE" id="PS51273">
    <property type="entry name" value="GATASE_TYPE_1"/>
    <property type="match status" value="1"/>
</dbReference>
<dbReference type="InterPro" id="IPR006221">
    <property type="entry name" value="TrpG/PapA_dom"/>
</dbReference>
<keyword evidence="3" id="KW-0378">Hydrolase</keyword>
<name>A0ABN2FZS9_9MICO</name>
<dbReference type="RefSeq" id="WP_344050974.1">
    <property type="nucleotide sequence ID" value="NZ_BAAAPK010000001.1"/>
</dbReference>
<evidence type="ECO:0000259" key="2">
    <source>
        <dbReference type="Pfam" id="PF00117"/>
    </source>
</evidence>
<sequence>MRERGQILVVDNHDSFVHTLVGYLRELGAQTRFVEADEIPPDAAATVIAPYRGVLVSPGPGTPADAGASIAVVRAAHDTGTPLLGVCLGHQAIGEAFGAVVDEAPDLMHGMTSRVSHDGSALYAGVPSPFTAGRYHSLAIREDTLPPELAVTSRTEEGVIMGVAHRFAPIVGVQFHPESVLTDGGYRLLGNWLESIGYADAARRGSRLNPLRRAVGQVPLQ</sequence>
<dbReference type="Proteomes" id="UP001500596">
    <property type="component" value="Unassembled WGS sequence"/>
</dbReference>
<reference evidence="3 4" key="1">
    <citation type="journal article" date="2019" name="Int. J. Syst. Evol. Microbiol.">
        <title>The Global Catalogue of Microorganisms (GCM) 10K type strain sequencing project: providing services to taxonomists for standard genome sequencing and annotation.</title>
        <authorList>
            <consortium name="The Broad Institute Genomics Platform"/>
            <consortium name="The Broad Institute Genome Sequencing Center for Infectious Disease"/>
            <person name="Wu L."/>
            <person name="Ma J."/>
        </authorList>
    </citation>
    <scope>NUCLEOTIDE SEQUENCE [LARGE SCALE GENOMIC DNA]</scope>
    <source>
        <strain evidence="3 4">JCM 15575</strain>
    </source>
</reference>
<dbReference type="InterPro" id="IPR050472">
    <property type="entry name" value="Anth_synth/Amidotransfase"/>
</dbReference>
<dbReference type="CDD" id="cd01743">
    <property type="entry name" value="GATase1_Anthranilate_Synthase"/>
    <property type="match status" value="1"/>
</dbReference>
<dbReference type="NCBIfam" id="TIGR00566">
    <property type="entry name" value="trpG_papA"/>
    <property type="match status" value="1"/>
</dbReference>
<evidence type="ECO:0000313" key="4">
    <source>
        <dbReference type="Proteomes" id="UP001500596"/>
    </source>
</evidence>
<dbReference type="SUPFAM" id="SSF52317">
    <property type="entry name" value="Class I glutamine amidotransferase-like"/>
    <property type="match status" value="1"/>
</dbReference>
<evidence type="ECO:0000313" key="3">
    <source>
        <dbReference type="EMBL" id="GAA1662818.1"/>
    </source>
</evidence>
<protein>
    <submittedName>
        <fullName evidence="3">Gamma-glutamyl-gamma-aminobutyrate hydrolase family protein</fullName>
    </submittedName>
</protein>
<comment type="caution">
    <text evidence="3">The sequence shown here is derived from an EMBL/GenBank/DDBJ whole genome shotgun (WGS) entry which is preliminary data.</text>
</comment>
<proteinExistence type="predicted"/>
<dbReference type="PRINTS" id="PR00096">
    <property type="entry name" value="GATASE"/>
</dbReference>
<dbReference type="InterPro" id="IPR029062">
    <property type="entry name" value="Class_I_gatase-like"/>
</dbReference>
<evidence type="ECO:0000256" key="1">
    <source>
        <dbReference type="ARBA" id="ARBA00022962"/>
    </source>
</evidence>
<feature type="domain" description="Glutamine amidotransferase" evidence="2">
    <location>
        <begin position="8"/>
        <end position="193"/>
    </location>
</feature>
<dbReference type="Gene3D" id="3.40.50.880">
    <property type="match status" value="1"/>
</dbReference>
<dbReference type="EMBL" id="BAAAPK010000001">
    <property type="protein sequence ID" value="GAA1662818.1"/>
    <property type="molecule type" value="Genomic_DNA"/>
</dbReference>
<dbReference type="PRINTS" id="PR00099">
    <property type="entry name" value="CPSGATASE"/>
</dbReference>
<accession>A0ABN2FZS9</accession>
<organism evidence="3 4">
    <name type="scientific">Microbacterium lacus</name>
    <dbReference type="NCBI Taxonomy" id="415217"/>
    <lineage>
        <taxon>Bacteria</taxon>
        <taxon>Bacillati</taxon>
        <taxon>Actinomycetota</taxon>
        <taxon>Actinomycetes</taxon>
        <taxon>Micrococcales</taxon>
        <taxon>Microbacteriaceae</taxon>
        <taxon>Microbacterium</taxon>
    </lineage>
</organism>
<keyword evidence="1" id="KW-0315">Glutamine amidotransferase</keyword>
<dbReference type="GO" id="GO:0016787">
    <property type="term" value="F:hydrolase activity"/>
    <property type="evidence" value="ECO:0007669"/>
    <property type="project" value="UniProtKB-KW"/>
</dbReference>
<gene>
    <name evidence="3" type="ORF">GCM10009807_03530</name>
</gene>
<keyword evidence="4" id="KW-1185">Reference proteome</keyword>
<dbReference type="Pfam" id="PF00117">
    <property type="entry name" value="GATase"/>
    <property type="match status" value="1"/>
</dbReference>